<evidence type="ECO:0000256" key="1">
    <source>
        <dbReference type="SAM" id="MobiDB-lite"/>
    </source>
</evidence>
<dbReference type="SUPFAM" id="SSF74731">
    <property type="entry name" value="Ribosomal protein L20"/>
    <property type="match status" value="1"/>
</dbReference>
<evidence type="ECO:0000313" key="4">
    <source>
        <dbReference type="Proteomes" id="UP000789396"/>
    </source>
</evidence>
<keyword evidence="4" id="KW-1185">Reference proteome</keyword>
<dbReference type="Gene3D" id="1.10.287.110">
    <property type="entry name" value="DnaJ domain"/>
    <property type="match status" value="1"/>
</dbReference>
<feature type="compositionally biased region" description="Basic and acidic residues" evidence="1">
    <location>
        <begin position="442"/>
        <end position="457"/>
    </location>
</feature>
<feature type="region of interest" description="Disordered" evidence="1">
    <location>
        <begin position="536"/>
        <end position="567"/>
    </location>
</feature>
<comment type="caution">
    <text evidence="3">The sequence shown here is derived from an EMBL/GenBank/DDBJ whole genome shotgun (WGS) entry which is preliminary data.</text>
</comment>
<dbReference type="CDD" id="cd06257">
    <property type="entry name" value="DnaJ"/>
    <property type="match status" value="1"/>
</dbReference>
<gene>
    <name evidence="3" type="ORF">RFULGI_LOCUS7141</name>
</gene>
<feature type="compositionally biased region" description="Basic and acidic residues" evidence="1">
    <location>
        <begin position="507"/>
        <end position="522"/>
    </location>
</feature>
<dbReference type="Pfam" id="PF00226">
    <property type="entry name" value="DnaJ"/>
    <property type="match status" value="1"/>
</dbReference>
<evidence type="ECO:0000313" key="3">
    <source>
        <dbReference type="EMBL" id="CAG8615260.1"/>
    </source>
</evidence>
<organism evidence="3 4">
    <name type="scientific">Racocetra fulgida</name>
    <dbReference type="NCBI Taxonomy" id="60492"/>
    <lineage>
        <taxon>Eukaryota</taxon>
        <taxon>Fungi</taxon>
        <taxon>Fungi incertae sedis</taxon>
        <taxon>Mucoromycota</taxon>
        <taxon>Glomeromycotina</taxon>
        <taxon>Glomeromycetes</taxon>
        <taxon>Diversisporales</taxon>
        <taxon>Gigasporaceae</taxon>
        <taxon>Racocetra</taxon>
    </lineage>
</organism>
<dbReference type="GO" id="GO:0051082">
    <property type="term" value="F:unfolded protein binding"/>
    <property type="evidence" value="ECO:0007669"/>
    <property type="project" value="InterPro"/>
</dbReference>
<feature type="domain" description="J" evidence="2">
    <location>
        <begin position="5"/>
        <end position="63"/>
    </location>
</feature>
<dbReference type="OrthoDB" id="10256793at2759"/>
<sequence length="593" mass="67672">MPKKDYYQILGVSKNAPESEIKKAYPSKSESEKRKAEEQMKEINQAYGVLSDKEKKQRYDAYGSEETFFRPTGGADFERFRRSSPIIDEILSSFMQDFEFRGGTEYWQDRARAANREKNPQPGQDLVFSLPLTQKELISGTKKKVAFSVARICLRCQQTGVDTECVICKGQGIIDAVQQTFLGNFRFQTTCYRCQGRCPQCLGRKFVIQKKTLEISVPPGLKPNQKLRSRETGNDSLHELQPISEEKILVIRQTAEETVKTFWRENSSVSELINGKSVMGLIGIVHIEGKFQGLKTKLEINNEKDRLIKLITLEKEKEKSKETIEDNWTNRCGEDFLINGKTEDVLNDKNTVEEVETERVYMIKLIIDEKKKEEPFIPETGREEGIISPYIVGDEHKTEERVADENNDMQGAIGEKREELTQKVDEATSEEDQKDDDEEEGREIFLDSPTHMDDDTRINPASSLKNNPGLSIETNIPVSSTFSIAEKTGSGEEASFKSFSFSPGTPESKDKKEPKERRKSTAEKFFNFMGFKTPTKEKETTIMTDNPKTYSSEEEAGENSGSKNPRLNYSRFMRLLTLAQIKLNRKQLSEIAL</sequence>
<dbReference type="GO" id="GO:0008270">
    <property type="term" value="F:zinc ion binding"/>
    <property type="evidence" value="ECO:0007669"/>
    <property type="project" value="UniProtKB-KW"/>
</dbReference>
<dbReference type="EMBL" id="CAJVPZ010010020">
    <property type="protein sequence ID" value="CAG8615260.1"/>
    <property type="molecule type" value="Genomic_DNA"/>
</dbReference>
<dbReference type="SUPFAM" id="SSF46565">
    <property type="entry name" value="Chaperone J-domain"/>
    <property type="match status" value="1"/>
</dbReference>
<dbReference type="Gene3D" id="2.60.260.20">
    <property type="entry name" value="Urease metallochaperone UreE, N-terminal domain"/>
    <property type="match status" value="1"/>
</dbReference>
<reference evidence="3" key="1">
    <citation type="submission" date="2021-06" db="EMBL/GenBank/DDBJ databases">
        <authorList>
            <person name="Kallberg Y."/>
            <person name="Tangrot J."/>
            <person name="Rosling A."/>
        </authorList>
    </citation>
    <scope>NUCLEOTIDE SEQUENCE</scope>
    <source>
        <strain evidence="3">IN212</strain>
    </source>
</reference>
<feature type="region of interest" description="Disordered" evidence="1">
    <location>
        <begin position="396"/>
        <end position="523"/>
    </location>
</feature>
<dbReference type="SUPFAM" id="SSF57938">
    <property type="entry name" value="DnaJ/Hsp40 cysteine-rich domain"/>
    <property type="match status" value="1"/>
</dbReference>
<proteinExistence type="predicted"/>
<dbReference type="PRINTS" id="PR00625">
    <property type="entry name" value="JDOMAIN"/>
</dbReference>
<name>A0A9N9CT93_9GLOM</name>
<feature type="region of interest" description="Disordered" evidence="1">
    <location>
        <begin position="18"/>
        <end position="39"/>
    </location>
</feature>
<dbReference type="SMART" id="SM00271">
    <property type="entry name" value="DnaJ"/>
    <property type="match status" value="1"/>
</dbReference>
<dbReference type="Gene3D" id="2.10.230.10">
    <property type="entry name" value="Heat shock protein DnaJ, cysteine-rich domain"/>
    <property type="match status" value="1"/>
</dbReference>
<accession>A0A9N9CT93</accession>
<feature type="compositionally biased region" description="Polar residues" evidence="1">
    <location>
        <begin position="459"/>
        <end position="483"/>
    </location>
</feature>
<feature type="compositionally biased region" description="Acidic residues" evidence="1">
    <location>
        <begin position="427"/>
        <end position="441"/>
    </location>
</feature>
<dbReference type="PANTHER" id="PTHR43096">
    <property type="entry name" value="DNAJ HOMOLOG 1, MITOCHONDRIAL-RELATED"/>
    <property type="match status" value="1"/>
</dbReference>
<dbReference type="InterPro" id="IPR008971">
    <property type="entry name" value="HSP40/DnaJ_pept-bd"/>
</dbReference>
<dbReference type="Gene3D" id="1.10.1900.20">
    <property type="entry name" value="Ribosomal protein L20"/>
    <property type="match status" value="1"/>
</dbReference>
<feature type="compositionally biased region" description="Basic and acidic residues" evidence="1">
    <location>
        <begin position="414"/>
        <end position="426"/>
    </location>
</feature>
<dbReference type="InterPro" id="IPR001623">
    <property type="entry name" value="DnaJ_domain"/>
</dbReference>
<dbReference type="AlphaFoldDB" id="A0A9N9CT93"/>
<dbReference type="PROSITE" id="PS50076">
    <property type="entry name" value="DNAJ_2"/>
    <property type="match status" value="1"/>
</dbReference>
<dbReference type="InterPro" id="IPR036410">
    <property type="entry name" value="HSP_DnaJ_Cys-rich_dom_sf"/>
</dbReference>
<dbReference type="GO" id="GO:0031072">
    <property type="term" value="F:heat shock protein binding"/>
    <property type="evidence" value="ECO:0007669"/>
    <property type="project" value="InterPro"/>
</dbReference>
<dbReference type="InterPro" id="IPR001305">
    <property type="entry name" value="HSP_DnaJ_Cys-rich_dom"/>
</dbReference>
<protein>
    <submittedName>
        <fullName evidence="3">5793_t:CDS:1</fullName>
    </submittedName>
</protein>
<dbReference type="InterPro" id="IPR036869">
    <property type="entry name" value="J_dom_sf"/>
</dbReference>
<dbReference type="GO" id="GO:0005737">
    <property type="term" value="C:cytoplasm"/>
    <property type="evidence" value="ECO:0007669"/>
    <property type="project" value="TreeGrafter"/>
</dbReference>
<dbReference type="GO" id="GO:0042026">
    <property type="term" value="P:protein refolding"/>
    <property type="evidence" value="ECO:0007669"/>
    <property type="project" value="TreeGrafter"/>
</dbReference>
<dbReference type="CDD" id="cd10719">
    <property type="entry name" value="DnaJ_zf"/>
    <property type="match status" value="1"/>
</dbReference>
<dbReference type="PANTHER" id="PTHR43096:SF10">
    <property type="entry name" value="CHAPERONE PROTEIN DNAJ A6, CHLOROPLASTIC"/>
    <property type="match status" value="1"/>
</dbReference>
<dbReference type="SUPFAM" id="SSF49493">
    <property type="entry name" value="HSP40/DnaJ peptide-binding domain"/>
    <property type="match status" value="1"/>
</dbReference>
<dbReference type="Proteomes" id="UP000789396">
    <property type="component" value="Unassembled WGS sequence"/>
</dbReference>
<evidence type="ECO:0000259" key="2">
    <source>
        <dbReference type="PROSITE" id="PS50076"/>
    </source>
</evidence>
<dbReference type="InterPro" id="IPR035566">
    <property type="entry name" value="Ribosomal_protein_bL20_C"/>
</dbReference>
<feature type="compositionally biased region" description="Polar residues" evidence="1">
    <location>
        <begin position="541"/>
        <end position="550"/>
    </location>
</feature>